<dbReference type="InterPro" id="IPR044399">
    <property type="entry name" value="Mb-like_M"/>
</dbReference>
<evidence type="ECO:0000256" key="1">
    <source>
        <dbReference type="RuleBase" id="RU000356"/>
    </source>
</evidence>
<dbReference type="OrthoDB" id="436496at2759"/>
<dbReference type="CDD" id="cd01040">
    <property type="entry name" value="Mb-like"/>
    <property type="match status" value="1"/>
</dbReference>
<proteinExistence type="inferred from homology"/>
<dbReference type="GO" id="GO:0020037">
    <property type="term" value="F:heme binding"/>
    <property type="evidence" value="ECO:0007669"/>
    <property type="project" value="InterPro"/>
</dbReference>
<dbReference type="Gene3D" id="1.10.490.10">
    <property type="entry name" value="Globins"/>
    <property type="match status" value="1"/>
</dbReference>
<name>A0A2A6CNA4_PRIPA</name>
<accession>A0A2A6CNA4</accession>
<dbReference type="EnsemblMetazoa" id="PPA12295.1">
    <property type="protein sequence ID" value="PPA12295.1"/>
    <property type="gene ID" value="WBGene00101849"/>
</dbReference>
<protein>
    <submittedName>
        <fullName evidence="2">GLOBIN domain-containing protein</fullName>
    </submittedName>
</protein>
<dbReference type="GO" id="GO:0005344">
    <property type="term" value="F:oxygen carrier activity"/>
    <property type="evidence" value="ECO:0007669"/>
    <property type="project" value="UniProtKB-KW"/>
</dbReference>
<dbReference type="AlphaFoldDB" id="A0A2A6CNA4"/>
<keyword evidence="1" id="KW-0813">Transport</keyword>
<dbReference type="InterPro" id="IPR009050">
    <property type="entry name" value="Globin-like_sf"/>
</dbReference>
<dbReference type="InterPro" id="IPR000971">
    <property type="entry name" value="Globin"/>
</dbReference>
<evidence type="ECO:0000313" key="2">
    <source>
        <dbReference type="EnsemblMetazoa" id="PPA12295.1"/>
    </source>
</evidence>
<accession>A0A8R1YDR1</accession>
<gene>
    <name evidence="2" type="primary">WBGene00101849</name>
</gene>
<comment type="similarity">
    <text evidence="1">Belongs to the globin family.</text>
</comment>
<dbReference type="PANTHER" id="PTHR47768:SF1">
    <property type="entry name" value="GLOBIN FAMILY PROFILE DOMAIN-CONTAINING PROTEIN"/>
    <property type="match status" value="1"/>
</dbReference>
<evidence type="ECO:0000313" key="3">
    <source>
        <dbReference type="Proteomes" id="UP000005239"/>
    </source>
</evidence>
<dbReference type="Pfam" id="PF00042">
    <property type="entry name" value="Globin"/>
    <property type="match status" value="1"/>
</dbReference>
<dbReference type="SUPFAM" id="SSF46458">
    <property type="entry name" value="Globin-like"/>
    <property type="match status" value="1"/>
</dbReference>
<dbReference type="InterPro" id="IPR053341">
    <property type="entry name" value="Oxidative_stress_globin-like"/>
</dbReference>
<keyword evidence="1" id="KW-0479">Metal-binding</keyword>
<keyword evidence="1" id="KW-0561">Oxygen transport</keyword>
<keyword evidence="1" id="KW-0408">Iron</keyword>
<sequence>MFRRIKKDHKWQCNPRYTALLKSTWSDDFEVLFALGAKMYITAFEGPHGVACKSLFPWVAKYEEAGENYADKSEFRLQALRLVQTIVKALDKVDDLQKLEAYLYAVGHRHVFYLPVWLDPVYWDVFKASRATSYLGQSTMLKSASERDAVQVGVNDHLHKLSKLSTDDLARATLIWTDIIEYIFEYVKEGFYDGLKGRNRFS</sequence>
<dbReference type="PANTHER" id="PTHR47768">
    <property type="entry name" value="GLOBIN RELATED-RELATED"/>
    <property type="match status" value="1"/>
</dbReference>
<dbReference type="GO" id="GO:0019825">
    <property type="term" value="F:oxygen binding"/>
    <property type="evidence" value="ECO:0007669"/>
    <property type="project" value="InterPro"/>
</dbReference>
<reference evidence="2" key="2">
    <citation type="submission" date="2022-06" db="UniProtKB">
        <authorList>
            <consortium name="EnsemblMetazoa"/>
        </authorList>
    </citation>
    <scope>IDENTIFICATION</scope>
    <source>
        <strain evidence="2">PS312</strain>
    </source>
</reference>
<organism evidence="2 3">
    <name type="scientific">Pristionchus pacificus</name>
    <name type="common">Parasitic nematode worm</name>
    <dbReference type="NCBI Taxonomy" id="54126"/>
    <lineage>
        <taxon>Eukaryota</taxon>
        <taxon>Metazoa</taxon>
        <taxon>Ecdysozoa</taxon>
        <taxon>Nematoda</taxon>
        <taxon>Chromadorea</taxon>
        <taxon>Rhabditida</taxon>
        <taxon>Rhabditina</taxon>
        <taxon>Diplogasteromorpha</taxon>
        <taxon>Diplogasteroidea</taxon>
        <taxon>Neodiplogasteridae</taxon>
        <taxon>Pristionchus</taxon>
    </lineage>
</organism>
<keyword evidence="1" id="KW-0349">Heme</keyword>
<keyword evidence="3" id="KW-1185">Reference proteome</keyword>
<reference evidence="3" key="1">
    <citation type="journal article" date="2008" name="Nat. Genet.">
        <title>The Pristionchus pacificus genome provides a unique perspective on nematode lifestyle and parasitism.</title>
        <authorList>
            <person name="Dieterich C."/>
            <person name="Clifton S.W."/>
            <person name="Schuster L.N."/>
            <person name="Chinwalla A."/>
            <person name="Delehaunty K."/>
            <person name="Dinkelacker I."/>
            <person name="Fulton L."/>
            <person name="Fulton R."/>
            <person name="Godfrey J."/>
            <person name="Minx P."/>
            <person name="Mitreva M."/>
            <person name="Roeseler W."/>
            <person name="Tian H."/>
            <person name="Witte H."/>
            <person name="Yang S.P."/>
            <person name="Wilson R.K."/>
            <person name="Sommer R.J."/>
        </authorList>
    </citation>
    <scope>NUCLEOTIDE SEQUENCE [LARGE SCALE GENOMIC DNA]</scope>
    <source>
        <strain evidence="3">PS312</strain>
    </source>
</reference>
<dbReference type="Proteomes" id="UP000005239">
    <property type="component" value="Unassembled WGS sequence"/>
</dbReference>
<dbReference type="InterPro" id="IPR012292">
    <property type="entry name" value="Globin/Proto"/>
</dbReference>